<reference evidence="1 2" key="1">
    <citation type="submission" date="2020-04" db="EMBL/GenBank/DDBJ databases">
        <title>Ferrimonas sp. S7 isolated from sea water.</title>
        <authorList>
            <person name="Bae S.S."/>
            <person name="Baek K."/>
        </authorList>
    </citation>
    <scope>NUCLEOTIDE SEQUENCE [LARGE SCALE GENOMIC DNA]</scope>
    <source>
        <strain evidence="1 2">S7</strain>
    </source>
</reference>
<dbReference type="AlphaFoldDB" id="A0A6H1UFA9"/>
<sequence>MIIEDHSLVNEFPKDKTLIQELNMVDNQFHQLFNEYHELDREVHRIEEGIEVSEDAHLESLKVRRLSLKDSLFGAIQQAKLKLN</sequence>
<dbReference type="KEGG" id="fes:HER31_13295"/>
<dbReference type="InterPro" id="IPR007420">
    <property type="entry name" value="DUF465"/>
</dbReference>
<organism evidence="1 2">
    <name type="scientific">Ferrimonas lipolytica</name>
    <dbReference type="NCBI Taxonomy" id="2724191"/>
    <lineage>
        <taxon>Bacteria</taxon>
        <taxon>Pseudomonadati</taxon>
        <taxon>Pseudomonadota</taxon>
        <taxon>Gammaproteobacteria</taxon>
        <taxon>Alteromonadales</taxon>
        <taxon>Ferrimonadaceae</taxon>
        <taxon>Ferrimonas</taxon>
    </lineage>
</organism>
<dbReference type="Gene3D" id="6.10.280.50">
    <property type="match status" value="1"/>
</dbReference>
<dbReference type="Pfam" id="PF04325">
    <property type="entry name" value="DUF465"/>
    <property type="match status" value="1"/>
</dbReference>
<name>A0A6H1UFA9_9GAMM</name>
<accession>A0A6H1UFA9</accession>
<proteinExistence type="predicted"/>
<evidence type="ECO:0000313" key="1">
    <source>
        <dbReference type="EMBL" id="QIZ77787.1"/>
    </source>
</evidence>
<gene>
    <name evidence="1" type="ORF">HER31_13295</name>
</gene>
<dbReference type="InterPro" id="IPR038444">
    <property type="entry name" value="DUF465_sf"/>
</dbReference>
<keyword evidence="2" id="KW-1185">Reference proteome</keyword>
<dbReference type="RefSeq" id="WP_168661110.1">
    <property type="nucleotide sequence ID" value="NZ_CP051180.1"/>
</dbReference>
<protein>
    <submittedName>
        <fullName evidence="1">YdcH family protein</fullName>
    </submittedName>
</protein>
<dbReference type="Proteomes" id="UP000501602">
    <property type="component" value="Chromosome"/>
</dbReference>
<evidence type="ECO:0000313" key="2">
    <source>
        <dbReference type="Proteomes" id="UP000501602"/>
    </source>
</evidence>
<dbReference type="EMBL" id="CP051180">
    <property type="protein sequence ID" value="QIZ77787.1"/>
    <property type="molecule type" value="Genomic_DNA"/>
</dbReference>